<name>A0AAV3QGS9_LITER</name>
<dbReference type="Pfam" id="PF07727">
    <property type="entry name" value="RVT_2"/>
    <property type="match status" value="1"/>
</dbReference>
<dbReference type="PANTHER" id="PTHR11439">
    <property type="entry name" value="GAG-POL-RELATED RETROTRANSPOSON"/>
    <property type="match status" value="1"/>
</dbReference>
<evidence type="ECO:0000259" key="1">
    <source>
        <dbReference type="Pfam" id="PF07727"/>
    </source>
</evidence>
<sequence length="288" mass="33318">MALFCFFNLQDPPVVKHTSIRVLLAIVAHQDLELDQLDVKTAFLHGELEEEIYMTQLDGFQEPEKEDYVCRLKKSLYGLKHSPRQWYKKFDSYMLEIGYLRSPYDSCVYYNKVKDESFIYLVLYVDDMLLGVVNKSDIQKLKGLLSAKFDMKDLGTAKKILGMEIYRDRSQRKLFLSQKGYIEKILSRFGMAFAKPIDTPSASNAHLSVEFAPKSSEEKEYMSYVPYVSAVGSLMYAMVCTRLDLAHTVSVVSRFMEEPRKEHWQAVKRIFRYLRGTSDVSLSYGGDS</sequence>
<keyword evidence="2" id="KW-0472">Membrane</keyword>
<organism evidence="2 3">
    <name type="scientific">Lithospermum erythrorhizon</name>
    <name type="common">Purple gromwell</name>
    <name type="synonym">Lithospermum officinale var. erythrorhizon</name>
    <dbReference type="NCBI Taxonomy" id="34254"/>
    <lineage>
        <taxon>Eukaryota</taxon>
        <taxon>Viridiplantae</taxon>
        <taxon>Streptophyta</taxon>
        <taxon>Embryophyta</taxon>
        <taxon>Tracheophyta</taxon>
        <taxon>Spermatophyta</taxon>
        <taxon>Magnoliopsida</taxon>
        <taxon>eudicotyledons</taxon>
        <taxon>Gunneridae</taxon>
        <taxon>Pentapetalae</taxon>
        <taxon>asterids</taxon>
        <taxon>lamiids</taxon>
        <taxon>Boraginales</taxon>
        <taxon>Boraginaceae</taxon>
        <taxon>Boraginoideae</taxon>
        <taxon>Lithospermeae</taxon>
        <taxon>Lithospermum</taxon>
    </lineage>
</organism>
<keyword evidence="3" id="KW-1185">Reference proteome</keyword>
<proteinExistence type="predicted"/>
<keyword evidence="2" id="KW-0812">Transmembrane</keyword>
<dbReference type="InterPro" id="IPR043502">
    <property type="entry name" value="DNA/RNA_pol_sf"/>
</dbReference>
<gene>
    <name evidence="2" type="ORF">LIER_18434</name>
</gene>
<protein>
    <submittedName>
        <fullName evidence="2">Transmembrane signal receptor</fullName>
    </submittedName>
</protein>
<dbReference type="AlphaFoldDB" id="A0AAV3QGS9"/>
<dbReference type="EMBL" id="BAABME010004424">
    <property type="protein sequence ID" value="GAA0162317.1"/>
    <property type="molecule type" value="Genomic_DNA"/>
</dbReference>
<dbReference type="InterPro" id="IPR013103">
    <property type="entry name" value="RVT_2"/>
</dbReference>
<comment type="caution">
    <text evidence="2">The sequence shown here is derived from an EMBL/GenBank/DDBJ whole genome shotgun (WGS) entry which is preliminary data.</text>
</comment>
<dbReference type="Proteomes" id="UP001454036">
    <property type="component" value="Unassembled WGS sequence"/>
</dbReference>
<reference evidence="2 3" key="1">
    <citation type="submission" date="2024-01" db="EMBL/GenBank/DDBJ databases">
        <title>The complete chloroplast genome sequence of Lithospermum erythrorhizon: insights into the phylogenetic relationship among Boraginaceae species and the maternal lineages of purple gromwells.</title>
        <authorList>
            <person name="Okada T."/>
            <person name="Watanabe K."/>
        </authorList>
    </citation>
    <scope>NUCLEOTIDE SEQUENCE [LARGE SCALE GENOMIC DNA]</scope>
</reference>
<evidence type="ECO:0000313" key="2">
    <source>
        <dbReference type="EMBL" id="GAA0162317.1"/>
    </source>
</evidence>
<feature type="domain" description="Reverse transcriptase Ty1/copia-type" evidence="1">
    <location>
        <begin position="12"/>
        <end position="201"/>
    </location>
</feature>
<dbReference type="PANTHER" id="PTHR11439:SF467">
    <property type="entry name" value="INTEGRASE CATALYTIC DOMAIN-CONTAINING PROTEIN"/>
    <property type="match status" value="1"/>
</dbReference>
<evidence type="ECO:0000313" key="3">
    <source>
        <dbReference type="Proteomes" id="UP001454036"/>
    </source>
</evidence>
<dbReference type="SUPFAM" id="SSF56672">
    <property type="entry name" value="DNA/RNA polymerases"/>
    <property type="match status" value="1"/>
</dbReference>
<accession>A0AAV3QGS9</accession>
<keyword evidence="2" id="KW-0675">Receptor</keyword>